<proteinExistence type="predicted"/>
<protein>
    <submittedName>
        <fullName evidence="3">Secreted protein</fullName>
    </submittedName>
</protein>
<reference evidence="1 2" key="2">
    <citation type="submission" date="2018-11" db="EMBL/GenBank/DDBJ databases">
        <authorList>
            <consortium name="Pathogen Informatics"/>
        </authorList>
    </citation>
    <scope>NUCLEOTIDE SEQUENCE [LARGE SCALE GENOMIC DNA]</scope>
</reference>
<dbReference type="Proteomes" id="UP000050794">
    <property type="component" value="Unassembled WGS sequence"/>
</dbReference>
<evidence type="ECO:0000313" key="2">
    <source>
        <dbReference type="Proteomes" id="UP000050794"/>
    </source>
</evidence>
<name>A0A183UUL0_TOXCA</name>
<dbReference type="AlphaFoldDB" id="A0A183UUL0"/>
<keyword evidence="2" id="KW-1185">Reference proteome</keyword>
<reference evidence="3" key="1">
    <citation type="submission" date="2016-06" db="UniProtKB">
        <authorList>
            <consortium name="WormBaseParasite"/>
        </authorList>
    </citation>
    <scope>IDENTIFICATION</scope>
</reference>
<accession>A0A183UUL0</accession>
<organism evidence="2 3">
    <name type="scientific">Toxocara canis</name>
    <name type="common">Canine roundworm</name>
    <dbReference type="NCBI Taxonomy" id="6265"/>
    <lineage>
        <taxon>Eukaryota</taxon>
        <taxon>Metazoa</taxon>
        <taxon>Ecdysozoa</taxon>
        <taxon>Nematoda</taxon>
        <taxon>Chromadorea</taxon>
        <taxon>Rhabditida</taxon>
        <taxon>Spirurina</taxon>
        <taxon>Ascaridomorpha</taxon>
        <taxon>Ascaridoidea</taxon>
        <taxon>Toxocaridae</taxon>
        <taxon>Toxocara</taxon>
    </lineage>
</organism>
<evidence type="ECO:0000313" key="3">
    <source>
        <dbReference type="WBParaSite" id="TCNE_0001218001-mRNA-1"/>
    </source>
</evidence>
<gene>
    <name evidence="1" type="ORF">TCNE_LOCUS12180</name>
</gene>
<dbReference type="WBParaSite" id="TCNE_0001218001-mRNA-1">
    <property type="protein sequence ID" value="TCNE_0001218001-mRNA-1"/>
    <property type="gene ID" value="TCNE_0001218001"/>
</dbReference>
<sequence length="70" mass="7602">MRCDAARVASDAMRRVSSTTPPLLQVIDCARLWAAVGRMTRAKYSLAFCDAKAERESGRPMGCVASPFPP</sequence>
<evidence type="ECO:0000313" key="1">
    <source>
        <dbReference type="EMBL" id="VDM43501.1"/>
    </source>
</evidence>
<dbReference type="EMBL" id="UYWY01021149">
    <property type="protein sequence ID" value="VDM43501.1"/>
    <property type="molecule type" value="Genomic_DNA"/>
</dbReference>